<keyword evidence="1" id="KW-0032">Aminotransferase</keyword>
<dbReference type="EMBL" id="BKCJ010198836">
    <property type="protein sequence ID" value="GEY67155.1"/>
    <property type="molecule type" value="Genomic_DNA"/>
</dbReference>
<evidence type="ECO:0000313" key="1">
    <source>
        <dbReference type="EMBL" id="GEY67155.1"/>
    </source>
</evidence>
<dbReference type="GO" id="GO:0008483">
    <property type="term" value="F:transaminase activity"/>
    <property type="evidence" value="ECO:0007669"/>
    <property type="project" value="UniProtKB-KW"/>
</dbReference>
<protein>
    <submittedName>
        <fullName evidence="1">Alanine aminotransferase 2</fullName>
    </submittedName>
</protein>
<gene>
    <name evidence="1" type="ORF">Tci_439129</name>
</gene>
<keyword evidence="1" id="KW-0808">Transferase</keyword>
<accession>A0A699HSN6</accession>
<name>A0A699HSN6_TANCI</name>
<organism evidence="1">
    <name type="scientific">Tanacetum cinerariifolium</name>
    <name type="common">Dalmatian daisy</name>
    <name type="synonym">Chrysanthemum cinerariifolium</name>
    <dbReference type="NCBI Taxonomy" id="118510"/>
    <lineage>
        <taxon>Eukaryota</taxon>
        <taxon>Viridiplantae</taxon>
        <taxon>Streptophyta</taxon>
        <taxon>Embryophyta</taxon>
        <taxon>Tracheophyta</taxon>
        <taxon>Spermatophyta</taxon>
        <taxon>Magnoliopsida</taxon>
        <taxon>eudicotyledons</taxon>
        <taxon>Gunneridae</taxon>
        <taxon>Pentapetalae</taxon>
        <taxon>asterids</taxon>
        <taxon>campanulids</taxon>
        <taxon>Asterales</taxon>
        <taxon>Asteraceae</taxon>
        <taxon>Asteroideae</taxon>
        <taxon>Anthemideae</taxon>
        <taxon>Anthemidinae</taxon>
        <taxon>Tanacetum</taxon>
    </lineage>
</organism>
<sequence>MVKSLKFVEHLQYLLLNVTQAEVCGTPSILAAGIEARDGFPANLDDIFLTDGASPYDDAVTYKVRE</sequence>
<reference evidence="1" key="1">
    <citation type="journal article" date="2019" name="Sci. Rep.">
        <title>Draft genome of Tanacetum cinerariifolium, the natural source of mosquito coil.</title>
        <authorList>
            <person name="Yamashiro T."/>
            <person name="Shiraishi A."/>
            <person name="Satake H."/>
            <person name="Nakayama K."/>
        </authorList>
    </citation>
    <scope>NUCLEOTIDE SEQUENCE</scope>
</reference>
<proteinExistence type="predicted"/>
<dbReference type="AlphaFoldDB" id="A0A699HSN6"/>
<comment type="caution">
    <text evidence="1">The sequence shown here is derived from an EMBL/GenBank/DDBJ whole genome shotgun (WGS) entry which is preliminary data.</text>
</comment>